<gene>
    <name evidence="1" type="ORF">CANTADRAFT_339044</name>
</gene>
<evidence type="ECO:0000313" key="2">
    <source>
        <dbReference type="Proteomes" id="UP000094285"/>
    </source>
</evidence>
<sequence>MLTNIRAIRVPSRAFRAFRSQTCIGTKCLSTSAVHRDLFGGTKTIHGNGSNQGLSAPGNKGETTSNPADLFKKNDILMYSDKPLNYIETVRSDGFYLANHLLITSPDKDGNVIGAAMLQSETFEVNFSNNGYNIINGFIVEFNEKEILEIFRKVHPKPEIVVIGLGKKSRMLSESNKKLFSSLGIQLEVGDSNNAAQIFDLLATERPNVIGALLLPPNV</sequence>
<dbReference type="EMBL" id="KV453910">
    <property type="protein sequence ID" value="ODV80672.1"/>
    <property type="molecule type" value="Genomic_DNA"/>
</dbReference>
<keyword evidence="2" id="KW-1185">Reference proteome</keyword>
<dbReference type="InterPro" id="IPR007523">
    <property type="entry name" value="NDUFAF3/AAMDC"/>
</dbReference>
<dbReference type="Pfam" id="PF04430">
    <property type="entry name" value="DUF498"/>
    <property type="match status" value="1"/>
</dbReference>
<dbReference type="STRING" id="984487.A0A1E4SMR0"/>
<dbReference type="GeneID" id="30982678"/>
<evidence type="ECO:0008006" key="3">
    <source>
        <dbReference type="Google" id="ProtNLM"/>
    </source>
</evidence>
<dbReference type="Proteomes" id="UP000094285">
    <property type="component" value="Unassembled WGS sequence"/>
</dbReference>
<dbReference type="PANTHER" id="PTHR21192:SF2">
    <property type="entry name" value="NADH DEHYDROGENASE [UBIQUINONE] 1 ALPHA SUBCOMPLEX ASSEMBLY FACTOR 3"/>
    <property type="match status" value="1"/>
</dbReference>
<dbReference type="Gene3D" id="3.40.1230.10">
    <property type="entry name" value="MTH938-like"/>
    <property type="match status" value="1"/>
</dbReference>
<evidence type="ECO:0000313" key="1">
    <source>
        <dbReference type="EMBL" id="ODV80672.1"/>
    </source>
</evidence>
<dbReference type="SUPFAM" id="SSF64076">
    <property type="entry name" value="MTH938-like"/>
    <property type="match status" value="1"/>
</dbReference>
<organism evidence="1 2">
    <name type="scientific">Suhomyces tanzawaensis NRRL Y-17324</name>
    <dbReference type="NCBI Taxonomy" id="984487"/>
    <lineage>
        <taxon>Eukaryota</taxon>
        <taxon>Fungi</taxon>
        <taxon>Dikarya</taxon>
        <taxon>Ascomycota</taxon>
        <taxon>Saccharomycotina</taxon>
        <taxon>Pichiomycetes</taxon>
        <taxon>Debaryomycetaceae</taxon>
        <taxon>Suhomyces</taxon>
    </lineage>
</organism>
<dbReference type="PANTHER" id="PTHR21192">
    <property type="entry name" value="NUCLEAR PROTEIN E3-3"/>
    <property type="match status" value="1"/>
</dbReference>
<dbReference type="RefSeq" id="XP_020065794.1">
    <property type="nucleotide sequence ID" value="XM_020208541.1"/>
</dbReference>
<reference evidence="2" key="1">
    <citation type="submission" date="2016-05" db="EMBL/GenBank/DDBJ databases">
        <title>Comparative genomics of biotechnologically important yeasts.</title>
        <authorList>
            <consortium name="DOE Joint Genome Institute"/>
            <person name="Riley R."/>
            <person name="Haridas S."/>
            <person name="Wolfe K.H."/>
            <person name="Lopes M.R."/>
            <person name="Hittinger C.T."/>
            <person name="Goker M."/>
            <person name="Salamov A."/>
            <person name="Wisecaver J."/>
            <person name="Long T.M."/>
            <person name="Aerts A.L."/>
            <person name="Barry K."/>
            <person name="Choi C."/>
            <person name="Clum A."/>
            <person name="Coughlan A.Y."/>
            <person name="Deshpande S."/>
            <person name="Douglass A.P."/>
            <person name="Hanson S.J."/>
            <person name="Klenk H.-P."/>
            <person name="Labutti K."/>
            <person name="Lapidus A."/>
            <person name="Lindquist E."/>
            <person name="Lipzen A."/>
            <person name="Meier-Kolthoff J.P."/>
            <person name="Ohm R.A."/>
            <person name="Otillar R.P."/>
            <person name="Pangilinan J."/>
            <person name="Peng Y."/>
            <person name="Rokas A."/>
            <person name="Rosa C.A."/>
            <person name="Scheuner C."/>
            <person name="Sibirny A.A."/>
            <person name="Slot J.C."/>
            <person name="Stielow J.B."/>
            <person name="Sun H."/>
            <person name="Kurtzman C.P."/>
            <person name="Blackwell M."/>
            <person name="Grigoriev I.V."/>
            <person name="Jeffries T.W."/>
        </authorList>
    </citation>
    <scope>NUCLEOTIDE SEQUENCE [LARGE SCALE GENOMIC DNA]</scope>
    <source>
        <strain evidence="2">NRRL Y-17324</strain>
    </source>
</reference>
<accession>A0A1E4SMR0</accession>
<dbReference type="GO" id="GO:0005743">
    <property type="term" value="C:mitochondrial inner membrane"/>
    <property type="evidence" value="ECO:0007669"/>
    <property type="project" value="TreeGrafter"/>
</dbReference>
<protein>
    <recommendedName>
        <fullName evidence="3">NADH dehydrogenase [ubiquinone] 1 alpha subcomplex assembly factor 3</fullName>
    </recommendedName>
</protein>
<proteinExistence type="predicted"/>
<name>A0A1E4SMR0_9ASCO</name>
<dbReference type="OrthoDB" id="20681at2759"/>
<dbReference type="InterPro" id="IPR036748">
    <property type="entry name" value="MTH938-like_sf"/>
</dbReference>
<dbReference type="GO" id="GO:0032981">
    <property type="term" value="P:mitochondrial respiratory chain complex I assembly"/>
    <property type="evidence" value="ECO:0007669"/>
    <property type="project" value="TreeGrafter"/>
</dbReference>
<dbReference type="AlphaFoldDB" id="A0A1E4SMR0"/>